<dbReference type="EMBL" id="QNVT01000007">
    <property type="protein sequence ID" value="REC62661.1"/>
    <property type="molecule type" value="Genomic_DNA"/>
</dbReference>
<evidence type="ECO:0000313" key="7">
    <source>
        <dbReference type="Proteomes" id="UP000256686"/>
    </source>
</evidence>
<dbReference type="SUPFAM" id="SSF52151">
    <property type="entry name" value="FabD/lysophospholipase-like"/>
    <property type="match status" value="1"/>
</dbReference>
<accession>A0A3D9CAW6</accession>
<keyword evidence="7" id="KW-1185">Reference proteome</keyword>
<keyword evidence="2 4" id="KW-0442">Lipid degradation</keyword>
<feature type="active site" description="Proton acceptor" evidence="4">
    <location>
        <position position="164"/>
    </location>
</feature>
<dbReference type="Gene3D" id="3.40.1090.10">
    <property type="entry name" value="Cytosolic phospholipase A2 catalytic domain"/>
    <property type="match status" value="2"/>
</dbReference>
<feature type="short sequence motif" description="GXSXG" evidence="4">
    <location>
        <begin position="50"/>
        <end position="54"/>
    </location>
</feature>
<reference evidence="7" key="1">
    <citation type="submission" date="2018-06" db="EMBL/GenBank/DDBJ databases">
        <authorList>
            <person name="Lum Nde A."/>
            <person name="Hugo C."/>
        </authorList>
    </citation>
    <scope>NUCLEOTIDE SEQUENCE [LARGE SCALE GENOMIC DNA]</scope>
    <source>
        <strain evidence="7">1_F178</strain>
    </source>
</reference>
<evidence type="ECO:0000256" key="2">
    <source>
        <dbReference type="ARBA" id="ARBA00022963"/>
    </source>
</evidence>
<feature type="domain" description="PNPLA" evidence="5">
    <location>
        <begin position="19"/>
        <end position="177"/>
    </location>
</feature>
<dbReference type="PANTHER" id="PTHR14226:SF29">
    <property type="entry name" value="NEUROPATHY TARGET ESTERASE SWS"/>
    <property type="match status" value="1"/>
</dbReference>
<dbReference type="PROSITE" id="PS51635">
    <property type="entry name" value="PNPLA"/>
    <property type="match status" value="1"/>
</dbReference>
<dbReference type="InterPro" id="IPR002641">
    <property type="entry name" value="PNPLA_dom"/>
</dbReference>
<proteinExistence type="predicted"/>
<evidence type="ECO:0000256" key="3">
    <source>
        <dbReference type="ARBA" id="ARBA00023098"/>
    </source>
</evidence>
<dbReference type="AlphaFoldDB" id="A0A3D9CAW6"/>
<feature type="active site" description="Nucleophile" evidence="4">
    <location>
        <position position="52"/>
    </location>
</feature>
<dbReference type="RefSeq" id="WP_115970514.1">
    <property type="nucleotide sequence ID" value="NZ_QNVT01000007.1"/>
</dbReference>
<organism evidence="6 7">
    <name type="scientific">Chryseobacterium pennae</name>
    <dbReference type="NCBI Taxonomy" id="2258962"/>
    <lineage>
        <taxon>Bacteria</taxon>
        <taxon>Pseudomonadati</taxon>
        <taxon>Bacteroidota</taxon>
        <taxon>Flavobacteriia</taxon>
        <taxon>Flavobacteriales</taxon>
        <taxon>Weeksellaceae</taxon>
        <taxon>Chryseobacterium group</taxon>
        <taxon>Chryseobacterium</taxon>
    </lineage>
</organism>
<dbReference type="GO" id="GO:0016042">
    <property type="term" value="P:lipid catabolic process"/>
    <property type="evidence" value="ECO:0007669"/>
    <property type="project" value="UniProtKB-UniRule"/>
</dbReference>
<keyword evidence="1 4" id="KW-0378">Hydrolase</keyword>
<dbReference type="InterPro" id="IPR050301">
    <property type="entry name" value="NTE"/>
</dbReference>
<sequence length="274" mass="30976">MGIFSFKKKTPPKPPVIGLTLSGGGMRGIAHIAVLKALEEYNLKPHIISGTSAGSIIAAFYSFGKTPDEMMEIVRQTSFFSRSALKLSKNGIFSSNFILKLFKDYFPEDNFNILKIPVYIATTEMTHGIVDFFSEGELFTPLLASSSVPFILPPVRMGDKIYVDGGVLDNLPIEPIMDKCDFLIASHVNSISYDELNKMSLMKEFDRILHLAIAKSVYSKVKHCNIFLDPPKMTKYSLFNKKYMDEMFQQVYEYTCQELEEKGHKKSSQIESFL</sequence>
<evidence type="ECO:0000313" key="6">
    <source>
        <dbReference type="EMBL" id="REC62661.1"/>
    </source>
</evidence>
<evidence type="ECO:0000256" key="1">
    <source>
        <dbReference type="ARBA" id="ARBA00022801"/>
    </source>
</evidence>
<evidence type="ECO:0000259" key="5">
    <source>
        <dbReference type="PROSITE" id="PS51635"/>
    </source>
</evidence>
<gene>
    <name evidence="6" type="ORF">DRF65_09450</name>
</gene>
<comment type="caution">
    <text evidence="6">The sequence shown here is derived from an EMBL/GenBank/DDBJ whole genome shotgun (WGS) entry which is preliminary data.</text>
</comment>
<dbReference type="PANTHER" id="PTHR14226">
    <property type="entry name" value="NEUROPATHY TARGET ESTERASE/SWISS CHEESE D.MELANOGASTER"/>
    <property type="match status" value="1"/>
</dbReference>
<dbReference type="Pfam" id="PF01734">
    <property type="entry name" value="Patatin"/>
    <property type="match status" value="1"/>
</dbReference>
<name>A0A3D9CAW6_9FLAO</name>
<dbReference type="CDD" id="cd07205">
    <property type="entry name" value="Pat_PNPLA6_PNPLA7_NTE1_like"/>
    <property type="match status" value="1"/>
</dbReference>
<feature type="short sequence motif" description="GXGXXG" evidence="4">
    <location>
        <begin position="23"/>
        <end position="28"/>
    </location>
</feature>
<feature type="short sequence motif" description="DGA/G" evidence="4">
    <location>
        <begin position="164"/>
        <end position="166"/>
    </location>
</feature>
<dbReference type="GO" id="GO:0016787">
    <property type="term" value="F:hydrolase activity"/>
    <property type="evidence" value="ECO:0007669"/>
    <property type="project" value="UniProtKB-UniRule"/>
</dbReference>
<dbReference type="InterPro" id="IPR016035">
    <property type="entry name" value="Acyl_Trfase/lysoPLipase"/>
</dbReference>
<protein>
    <submittedName>
        <fullName evidence="6">Patatin</fullName>
    </submittedName>
</protein>
<evidence type="ECO:0000256" key="4">
    <source>
        <dbReference type="PROSITE-ProRule" id="PRU01161"/>
    </source>
</evidence>
<keyword evidence="3 4" id="KW-0443">Lipid metabolism</keyword>
<dbReference type="Proteomes" id="UP000256686">
    <property type="component" value="Unassembled WGS sequence"/>
</dbReference>